<dbReference type="Pfam" id="PF13565">
    <property type="entry name" value="HTH_32"/>
    <property type="match status" value="1"/>
</dbReference>
<accession>X0RHD7</accession>
<sequence length="99" mass="11396">MTAEEELVRQRLNLLQLAEALGNVSEACRRRGISRTQFYEYRRRFQAHGLEGLKDLPPIHKSHPLTTPPEVEERVIALSCQHPSWGCTRLSNWLKDTGT</sequence>
<dbReference type="Gene3D" id="1.10.10.10">
    <property type="entry name" value="Winged helix-like DNA-binding domain superfamily/Winged helix DNA-binding domain"/>
    <property type="match status" value="1"/>
</dbReference>
<dbReference type="SUPFAM" id="SSF46689">
    <property type="entry name" value="Homeodomain-like"/>
    <property type="match status" value="1"/>
</dbReference>
<dbReference type="AlphaFoldDB" id="X0RHD7"/>
<evidence type="ECO:0000313" key="1">
    <source>
        <dbReference type="EMBL" id="GAF68289.1"/>
    </source>
</evidence>
<comment type="caution">
    <text evidence="1">The sequence shown here is derived from an EMBL/GenBank/DDBJ whole genome shotgun (WGS) entry which is preliminary data.</text>
</comment>
<gene>
    <name evidence="1" type="ORF">S01H1_12443</name>
</gene>
<name>X0RHD7_9ZZZZ</name>
<protein>
    <recommendedName>
        <fullName evidence="2">DNA-binding domain-containing protein</fullName>
    </recommendedName>
</protein>
<reference evidence="1" key="1">
    <citation type="journal article" date="2014" name="Front. Microbiol.">
        <title>High frequency of phylogenetically diverse reductive dehalogenase-homologous genes in deep subseafloor sedimentary metagenomes.</title>
        <authorList>
            <person name="Kawai M."/>
            <person name="Futagami T."/>
            <person name="Toyoda A."/>
            <person name="Takaki Y."/>
            <person name="Nishi S."/>
            <person name="Hori S."/>
            <person name="Arai W."/>
            <person name="Tsubouchi T."/>
            <person name="Morono Y."/>
            <person name="Uchiyama I."/>
            <person name="Ito T."/>
            <person name="Fujiyama A."/>
            <person name="Inagaki F."/>
            <person name="Takami H."/>
        </authorList>
    </citation>
    <scope>NUCLEOTIDE SEQUENCE</scope>
    <source>
        <strain evidence="1">Expedition CK06-06</strain>
    </source>
</reference>
<feature type="non-terminal residue" evidence="1">
    <location>
        <position position="99"/>
    </location>
</feature>
<dbReference type="InterPro" id="IPR036388">
    <property type="entry name" value="WH-like_DNA-bd_sf"/>
</dbReference>
<proteinExistence type="predicted"/>
<dbReference type="InterPro" id="IPR009057">
    <property type="entry name" value="Homeodomain-like_sf"/>
</dbReference>
<evidence type="ECO:0008006" key="2">
    <source>
        <dbReference type="Google" id="ProtNLM"/>
    </source>
</evidence>
<dbReference type="EMBL" id="BARS01006387">
    <property type="protein sequence ID" value="GAF68289.1"/>
    <property type="molecule type" value="Genomic_DNA"/>
</dbReference>
<organism evidence="1">
    <name type="scientific">marine sediment metagenome</name>
    <dbReference type="NCBI Taxonomy" id="412755"/>
    <lineage>
        <taxon>unclassified sequences</taxon>
        <taxon>metagenomes</taxon>
        <taxon>ecological metagenomes</taxon>
    </lineage>
</organism>